<evidence type="ECO:0000256" key="4">
    <source>
        <dbReference type="ARBA" id="ARBA00022553"/>
    </source>
</evidence>
<evidence type="ECO:0000256" key="20">
    <source>
        <dbReference type="ARBA" id="ARBA00049559"/>
    </source>
</evidence>
<comment type="catalytic activity">
    <reaction evidence="18">
        <text>a (2E)-enoyl-CoA + NADPH + H(+) = a 2,3-saturated acyl-CoA + NADP(+)</text>
        <dbReference type="Rhea" id="RHEA:33763"/>
        <dbReference type="ChEBI" id="CHEBI:15378"/>
        <dbReference type="ChEBI" id="CHEBI:57783"/>
        <dbReference type="ChEBI" id="CHEBI:58349"/>
        <dbReference type="ChEBI" id="CHEBI:58856"/>
        <dbReference type="ChEBI" id="CHEBI:65111"/>
        <dbReference type="EC" id="1.3.1.38"/>
    </reaction>
    <physiologicalReaction direction="left-to-right" evidence="18">
        <dbReference type="Rhea" id="RHEA:33764"/>
    </physiologicalReaction>
</comment>
<dbReference type="GO" id="GO:0006633">
    <property type="term" value="P:fatty acid biosynthetic process"/>
    <property type="evidence" value="ECO:0007669"/>
    <property type="project" value="UniProtKB-KW"/>
</dbReference>
<keyword evidence="8" id="KW-0443">Lipid metabolism</keyword>
<evidence type="ECO:0000256" key="12">
    <source>
        <dbReference type="ARBA" id="ARBA00038622"/>
    </source>
</evidence>
<dbReference type="SUPFAM" id="SSF51735">
    <property type="entry name" value="NAD(P)-binding Rossmann-fold domains"/>
    <property type="match status" value="1"/>
</dbReference>
<comment type="catalytic activity">
    <reaction evidence="17">
        <text>(2E)-hexenoyl-CoA + NADPH + H(+) = hexanoyl-CoA + NADP(+)</text>
        <dbReference type="Rhea" id="RHEA:44956"/>
        <dbReference type="ChEBI" id="CHEBI:15378"/>
        <dbReference type="ChEBI" id="CHEBI:57783"/>
        <dbReference type="ChEBI" id="CHEBI:58349"/>
        <dbReference type="ChEBI" id="CHEBI:62077"/>
        <dbReference type="ChEBI" id="CHEBI:62620"/>
    </reaction>
    <physiologicalReaction direction="left-to-right" evidence="17">
        <dbReference type="Rhea" id="RHEA:44957"/>
    </physiologicalReaction>
</comment>
<keyword evidence="7" id="KW-0560">Oxidoreductase</keyword>
<evidence type="ECO:0000256" key="8">
    <source>
        <dbReference type="ARBA" id="ARBA00023098"/>
    </source>
</evidence>
<dbReference type="EC" id="1.3.1.38" evidence="13"/>
<dbReference type="AlphaFoldDB" id="A0A4Y3VE51"/>
<evidence type="ECO:0000256" key="19">
    <source>
        <dbReference type="ARBA" id="ARBA00049386"/>
    </source>
</evidence>
<evidence type="ECO:0000256" key="16">
    <source>
        <dbReference type="ARBA" id="ARBA00048686"/>
    </source>
</evidence>
<accession>A0A4Y3VE51</accession>
<keyword evidence="4" id="KW-0597">Phosphoprotein</keyword>
<keyword evidence="3" id="KW-0444">Lipid biosynthesis</keyword>
<gene>
    <name evidence="21" type="ORF">SSP24_28620</name>
</gene>
<dbReference type="InterPro" id="IPR002347">
    <property type="entry name" value="SDR_fam"/>
</dbReference>
<comment type="catalytic activity">
    <reaction evidence="19">
        <text>(2E)-decenoyl-CoA + NADPH + H(+) = decanoyl-CoA + NADP(+)</text>
        <dbReference type="Rhea" id="RHEA:44960"/>
        <dbReference type="ChEBI" id="CHEBI:15378"/>
        <dbReference type="ChEBI" id="CHEBI:57783"/>
        <dbReference type="ChEBI" id="CHEBI:58349"/>
        <dbReference type="ChEBI" id="CHEBI:61406"/>
        <dbReference type="ChEBI" id="CHEBI:61430"/>
    </reaction>
    <physiologicalReaction direction="left-to-right" evidence="19">
        <dbReference type="Rhea" id="RHEA:44961"/>
    </physiologicalReaction>
</comment>
<sequence length="59" mass="6059">MIERFAESTPGGRDALVADEPIGRLGTPEEIAAAVLWLCSDAASFATGHAMVVDGGQTV</sequence>
<evidence type="ECO:0000256" key="9">
    <source>
        <dbReference type="ARBA" id="ARBA00023140"/>
    </source>
</evidence>
<evidence type="ECO:0000256" key="10">
    <source>
        <dbReference type="ARBA" id="ARBA00023160"/>
    </source>
</evidence>
<comment type="catalytic activity">
    <reaction evidence="15">
        <text>(2E)-dodecenoyl-CoA + NADPH + H(+) = dodecanoyl-CoA + NADP(+)</text>
        <dbReference type="Rhea" id="RHEA:44964"/>
        <dbReference type="ChEBI" id="CHEBI:15378"/>
        <dbReference type="ChEBI" id="CHEBI:57330"/>
        <dbReference type="ChEBI" id="CHEBI:57375"/>
        <dbReference type="ChEBI" id="CHEBI:57783"/>
        <dbReference type="ChEBI" id="CHEBI:58349"/>
    </reaction>
    <physiologicalReaction direction="left-to-right" evidence="15">
        <dbReference type="Rhea" id="RHEA:44965"/>
    </physiologicalReaction>
</comment>
<dbReference type="Pfam" id="PF13561">
    <property type="entry name" value="adh_short_C2"/>
    <property type="match status" value="1"/>
</dbReference>
<evidence type="ECO:0000256" key="3">
    <source>
        <dbReference type="ARBA" id="ARBA00022516"/>
    </source>
</evidence>
<name>A0A4Y3VE51_9ACTN</name>
<comment type="catalytic activity">
    <reaction evidence="20">
        <text>(2E)-octenoyl-CoA + NADPH + H(+) = octanoyl-CoA + NADP(+)</text>
        <dbReference type="Rhea" id="RHEA:44952"/>
        <dbReference type="ChEBI" id="CHEBI:15378"/>
        <dbReference type="ChEBI" id="CHEBI:57386"/>
        <dbReference type="ChEBI" id="CHEBI:57783"/>
        <dbReference type="ChEBI" id="CHEBI:58349"/>
        <dbReference type="ChEBI" id="CHEBI:62242"/>
    </reaction>
    <physiologicalReaction direction="left-to-right" evidence="20">
        <dbReference type="Rhea" id="RHEA:44953"/>
    </physiologicalReaction>
</comment>
<comment type="function">
    <text evidence="11">Participates in chain elongation of fatty acids. Catalyzes the reduction of trans-2-enoyl-CoAs of varying chain lengths from 6:1 to 16:1, having maximum activity with 10:1 CoA. Has no 2,4-dienoyl-CoA reductase activity.</text>
</comment>
<dbReference type="Gene3D" id="3.40.50.720">
    <property type="entry name" value="NAD(P)-binding Rossmann-like Domain"/>
    <property type="match status" value="1"/>
</dbReference>
<evidence type="ECO:0000256" key="2">
    <source>
        <dbReference type="ARBA" id="ARBA00005189"/>
    </source>
</evidence>
<dbReference type="PANTHER" id="PTHR24317">
    <property type="entry name" value="PEROXISOMAL TRANS-2-ENOYL-COA REDUCTASE"/>
    <property type="match status" value="1"/>
</dbReference>
<comment type="catalytic activity">
    <reaction evidence="16">
        <text>(2E)-tetradecenoyl-CoA + NADPH + H(+) = tetradecanoyl-CoA + NADP(+)</text>
        <dbReference type="Rhea" id="RHEA:44968"/>
        <dbReference type="ChEBI" id="CHEBI:15378"/>
        <dbReference type="ChEBI" id="CHEBI:57385"/>
        <dbReference type="ChEBI" id="CHEBI:57783"/>
        <dbReference type="ChEBI" id="CHEBI:58349"/>
        <dbReference type="ChEBI" id="CHEBI:61405"/>
    </reaction>
    <physiologicalReaction direction="left-to-right" evidence="16">
        <dbReference type="Rhea" id="RHEA:44969"/>
    </physiologicalReaction>
</comment>
<evidence type="ECO:0000256" key="6">
    <source>
        <dbReference type="ARBA" id="ARBA00022857"/>
    </source>
</evidence>
<evidence type="ECO:0000256" key="13">
    <source>
        <dbReference type="ARBA" id="ARBA00038849"/>
    </source>
</evidence>
<evidence type="ECO:0000256" key="5">
    <source>
        <dbReference type="ARBA" id="ARBA00022832"/>
    </source>
</evidence>
<dbReference type="GO" id="GO:0019166">
    <property type="term" value="F:trans-2-enoyl-CoA reductase (NADPH) activity"/>
    <property type="evidence" value="ECO:0007669"/>
    <property type="project" value="UniProtKB-EC"/>
</dbReference>
<reference evidence="21 22" key="1">
    <citation type="submission" date="2019-06" db="EMBL/GenBank/DDBJ databases">
        <title>Whole genome shotgun sequence of Streptomyces spinoverrucosus NBRC 14228.</title>
        <authorList>
            <person name="Hosoyama A."/>
            <person name="Uohara A."/>
            <person name="Ohji S."/>
            <person name="Ichikawa N."/>
        </authorList>
    </citation>
    <scope>NUCLEOTIDE SEQUENCE [LARGE SCALE GENOMIC DNA]</scope>
    <source>
        <strain evidence="21 22">NBRC 14228</strain>
    </source>
</reference>
<evidence type="ECO:0000256" key="14">
    <source>
        <dbReference type="ARBA" id="ARBA00041063"/>
    </source>
</evidence>
<dbReference type="InterPro" id="IPR036291">
    <property type="entry name" value="NAD(P)-bd_dom_sf"/>
</dbReference>
<evidence type="ECO:0000256" key="18">
    <source>
        <dbReference type="ARBA" id="ARBA00049251"/>
    </source>
</evidence>
<keyword evidence="6" id="KW-0521">NADP</keyword>
<keyword evidence="9" id="KW-0576">Peroxisome</keyword>
<evidence type="ECO:0000256" key="1">
    <source>
        <dbReference type="ARBA" id="ARBA00004275"/>
    </source>
</evidence>
<dbReference type="EMBL" id="BJND01000019">
    <property type="protein sequence ID" value="GEC05207.1"/>
    <property type="molecule type" value="Genomic_DNA"/>
</dbReference>
<proteinExistence type="predicted"/>
<keyword evidence="5" id="KW-0276">Fatty acid metabolism</keyword>
<comment type="subunit">
    <text evidence="12">Interacts with PEX5, probably required to target it into peroxisomes.</text>
</comment>
<evidence type="ECO:0000256" key="15">
    <source>
        <dbReference type="ARBA" id="ARBA00047570"/>
    </source>
</evidence>
<dbReference type="Proteomes" id="UP000317881">
    <property type="component" value="Unassembled WGS sequence"/>
</dbReference>
<evidence type="ECO:0000256" key="7">
    <source>
        <dbReference type="ARBA" id="ARBA00023002"/>
    </source>
</evidence>
<dbReference type="InterPro" id="IPR052388">
    <property type="entry name" value="Peroxisomal_t2-enoyl-CoA_red"/>
</dbReference>
<evidence type="ECO:0000313" key="22">
    <source>
        <dbReference type="Proteomes" id="UP000317881"/>
    </source>
</evidence>
<organism evidence="21 22">
    <name type="scientific">Streptomyces spinoverrucosus</name>
    <dbReference type="NCBI Taxonomy" id="284043"/>
    <lineage>
        <taxon>Bacteria</taxon>
        <taxon>Bacillati</taxon>
        <taxon>Actinomycetota</taxon>
        <taxon>Actinomycetes</taxon>
        <taxon>Kitasatosporales</taxon>
        <taxon>Streptomycetaceae</taxon>
        <taxon>Streptomyces</taxon>
    </lineage>
</organism>
<keyword evidence="22" id="KW-1185">Reference proteome</keyword>
<comment type="caution">
    <text evidence="21">The sequence shown here is derived from an EMBL/GenBank/DDBJ whole genome shotgun (WGS) entry which is preliminary data.</text>
</comment>
<evidence type="ECO:0000256" key="11">
    <source>
        <dbReference type="ARBA" id="ARBA00037124"/>
    </source>
</evidence>
<protein>
    <recommendedName>
        <fullName evidence="14">Peroxisomal trans-2-enoyl-CoA reductase</fullName>
        <ecNumber evidence="13">1.3.1.38</ecNumber>
    </recommendedName>
</protein>
<evidence type="ECO:0000313" key="21">
    <source>
        <dbReference type="EMBL" id="GEC05207.1"/>
    </source>
</evidence>
<evidence type="ECO:0000256" key="17">
    <source>
        <dbReference type="ARBA" id="ARBA00049108"/>
    </source>
</evidence>
<comment type="pathway">
    <text evidence="2">Lipid metabolism.</text>
</comment>
<keyword evidence="10" id="KW-0275">Fatty acid biosynthesis</keyword>
<dbReference type="PANTHER" id="PTHR24317:SF7">
    <property type="entry name" value="PEROXISOMAL TRANS-2-ENOYL-COA REDUCTASE"/>
    <property type="match status" value="1"/>
</dbReference>
<comment type="subcellular location">
    <subcellularLocation>
        <location evidence="1">Peroxisome</location>
    </subcellularLocation>
</comment>